<dbReference type="AlphaFoldDB" id="A0A133VM84"/>
<comment type="caution">
    <text evidence="1">The sequence shown here is derived from an EMBL/GenBank/DDBJ whole genome shotgun (WGS) entry which is preliminary data.</text>
</comment>
<reference evidence="1 2" key="1">
    <citation type="journal article" date="2016" name="Sci. Rep.">
        <title>Metabolic traits of an uncultured archaeal lineage -MSBL1- from brine pools of the Red Sea.</title>
        <authorList>
            <person name="Mwirichia R."/>
            <person name="Alam I."/>
            <person name="Rashid M."/>
            <person name="Vinu M."/>
            <person name="Ba-Alawi W."/>
            <person name="Anthony Kamau A."/>
            <person name="Kamanda Ngugi D."/>
            <person name="Goker M."/>
            <person name="Klenk H.P."/>
            <person name="Bajic V."/>
            <person name="Stingl U."/>
        </authorList>
    </citation>
    <scope>NUCLEOTIDE SEQUENCE [LARGE SCALE GENOMIC DNA]</scope>
    <source>
        <strain evidence="1">SCGC-AAA382A20</strain>
    </source>
</reference>
<accession>A0A133VM84</accession>
<keyword evidence="2" id="KW-1185">Reference proteome</keyword>
<proteinExistence type="predicted"/>
<name>A0A133VM84_9EURY</name>
<evidence type="ECO:0008006" key="3">
    <source>
        <dbReference type="Google" id="ProtNLM"/>
    </source>
</evidence>
<evidence type="ECO:0000313" key="2">
    <source>
        <dbReference type="Proteomes" id="UP000070263"/>
    </source>
</evidence>
<sequence>MYVYGIRRLFSFKEYVVEEVQFAEDLAEVGLRRDKRYNLTCPKCGAKMTKDRSIQQTARDIPICQAKGVVLVYEAIQGRCQKCNCYSTIHPEGIDPYAKATWRMMVFTAHLCRFIPLKRVQEIIPVSAATANRWDKKVLERELPESDL</sequence>
<dbReference type="Proteomes" id="UP000070263">
    <property type="component" value="Unassembled WGS sequence"/>
</dbReference>
<dbReference type="EMBL" id="LHYE01000006">
    <property type="protein sequence ID" value="KXB07568.1"/>
    <property type="molecule type" value="Genomic_DNA"/>
</dbReference>
<gene>
    <name evidence="1" type="ORF">AKJ51_01090</name>
</gene>
<organism evidence="1 2">
    <name type="scientific">candidate division MSBL1 archaeon SCGC-AAA382A20</name>
    <dbReference type="NCBI Taxonomy" id="1698280"/>
    <lineage>
        <taxon>Archaea</taxon>
        <taxon>Methanobacteriati</taxon>
        <taxon>Methanobacteriota</taxon>
        <taxon>candidate division MSBL1</taxon>
    </lineage>
</organism>
<evidence type="ECO:0000313" key="1">
    <source>
        <dbReference type="EMBL" id="KXB07568.1"/>
    </source>
</evidence>
<feature type="non-terminal residue" evidence="1">
    <location>
        <position position="148"/>
    </location>
</feature>
<protein>
    <recommendedName>
        <fullName evidence="3">Transposase IS204/IS1001/IS1096/IS1165 zinc-finger domain-containing protein</fullName>
    </recommendedName>
</protein>